<reference evidence="1 2" key="1">
    <citation type="submission" date="2020-03" db="EMBL/GenBank/DDBJ databases">
        <title>Genomic Encyclopedia of Type Strains, Phase III (KMG-III): the genomes of soil and plant-associated and newly described type strains.</title>
        <authorList>
            <person name="Whitman W."/>
        </authorList>
    </citation>
    <scope>NUCLEOTIDE SEQUENCE [LARGE SCALE GENOMIC DNA]</scope>
    <source>
        <strain evidence="1 2">CECT 8804</strain>
    </source>
</reference>
<comment type="caution">
    <text evidence="1">The sequence shown here is derived from an EMBL/GenBank/DDBJ whole genome shotgun (WGS) entry which is preliminary data.</text>
</comment>
<gene>
    <name evidence="1" type="ORF">FHS31_002944</name>
</gene>
<evidence type="ECO:0008006" key="3">
    <source>
        <dbReference type="Google" id="ProtNLM"/>
    </source>
</evidence>
<dbReference type="RefSeq" id="WP_167074832.1">
    <property type="nucleotide sequence ID" value="NZ_JAAOZC010000010.1"/>
</dbReference>
<name>A0ABX0TXW7_9SPHN</name>
<evidence type="ECO:0000313" key="1">
    <source>
        <dbReference type="EMBL" id="NIJ09312.1"/>
    </source>
</evidence>
<keyword evidence="2" id="KW-1185">Reference proteome</keyword>
<organism evidence="1 2">
    <name type="scientific">Sphingomonas vulcanisoli</name>
    <dbReference type="NCBI Taxonomy" id="1658060"/>
    <lineage>
        <taxon>Bacteria</taxon>
        <taxon>Pseudomonadati</taxon>
        <taxon>Pseudomonadota</taxon>
        <taxon>Alphaproteobacteria</taxon>
        <taxon>Sphingomonadales</taxon>
        <taxon>Sphingomonadaceae</taxon>
        <taxon>Sphingomonas</taxon>
    </lineage>
</organism>
<proteinExistence type="predicted"/>
<accession>A0ABX0TXW7</accession>
<protein>
    <recommendedName>
        <fullName evidence="3">SMI1/KNR4 family protein</fullName>
    </recommendedName>
</protein>
<dbReference type="EMBL" id="JAAOZC010000010">
    <property type="protein sequence ID" value="NIJ09312.1"/>
    <property type="molecule type" value="Genomic_DNA"/>
</dbReference>
<evidence type="ECO:0000313" key="2">
    <source>
        <dbReference type="Proteomes" id="UP000727456"/>
    </source>
</evidence>
<sequence length="151" mass="16341">MANRVSASIELGGLVTPSDYADLVAIIASEGLSNEWDGPAFGPEDRTEGERLCLYAHEVAGGSFETLEAWCVTHGLAFARWCGGYDCEWNPERVVFTGTGALQFFVADESDRILIDRADIERLGSLEAIFAHFGKADFVVPPLVVADRADA</sequence>
<dbReference type="Proteomes" id="UP000727456">
    <property type="component" value="Unassembled WGS sequence"/>
</dbReference>